<evidence type="ECO:0000256" key="1">
    <source>
        <dbReference type="SAM" id="MobiDB-lite"/>
    </source>
</evidence>
<sequence length="116" mass="11841">MSVAGGFTASQVMGQKTMAVHSGGTLGPAVGSGVVSDGAAQSPSDSLLPDRTPTQTELPSSCGMQVPSLQLELSHASGKNILERMATCSPKTFSLDLRFSEVDVKIPCFGLGTEVG</sequence>
<reference evidence="3" key="2">
    <citation type="submission" date="2017-12" db="EMBL/GenBank/DDBJ databases">
        <title>Genome sequence of the Bar-tailed Godwit (Limosa lapponica baueri).</title>
        <authorList>
            <person name="Lima N.C.B."/>
            <person name="Parody-Merino A.M."/>
            <person name="Battley P.F."/>
            <person name="Fidler A.E."/>
            <person name="Prosdocimi F."/>
        </authorList>
    </citation>
    <scope>NUCLEOTIDE SEQUENCE [LARGE SCALE GENOMIC DNA]</scope>
</reference>
<gene>
    <name evidence="2" type="ORF">llap_452</name>
</gene>
<accession>A0A2I0UT85</accession>
<feature type="compositionally biased region" description="Polar residues" evidence="1">
    <location>
        <begin position="52"/>
        <end position="62"/>
    </location>
</feature>
<organism evidence="2 3">
    <name type="scientific">Limosa lapponica baueri</name>
    <dbReference type="NCBI Taxonomy" id="1758121"/>
    <lineage>
        <taxon>Eukaryota</taxon>
        <taxon>Metazoa</taxon>
        <taxon>Chordata</taxon>
        <taxon>Craniata</taxon>
        <taxon>Vertebrata</taxon>
        <taxon>Euteleostomi</taxon>
        <taxon>Archelosauria</taxon>
        <taxon>Archosauria</taxon>
        <taxon>Dinosauria</taxon>
        <taxon>Saurischia</taxon>
        <taxon>Theropoda</taxon>
        <taxon>Coelurosauria</taxon>
        <taxon>Aves</taxon>
        <taxon>Neognathae</taxon>
        <taxon>Neoaves</taxon>
        <taxon>Charadriiformes</taxon>
        <taxon>Scolopacidae</taxon>
        <taxon>Limosa</taxon>
    </lineage>
</organism>
<name>A0A2I0UT85_LIMLA</name>
<feature type="region of interest" description="Disordered" evidence="1">
    <location>
        <begin position="30"/>
        <end position="62"/>
    </location>
</feature>
<protein>
    <submittedName>
        <fullName evidence="2">Uncharacterized protein</fullName>
    </submittedName>
</protein>
<keyword evidence="3" id="KW-1185">Reference proteome</keyword>
<dbReference type="AlphaFoldDB" id="A0A2I0UT85"/>
<dbReference type="Proteomes" id="UP000233556">
    <property type="component" value="Unassembled WGS sequence"/>
</dbReference>
<reference evidence="3" key="1">
    <citation type="submission" date="2017-11" db="EMBL/GenBank/DDBJ databases">
        <authorList>
            <person name="Lima N.C."/>
            <person name="Parody-Merino A.M."/>
            <person name="Battley P.F."/>
            <person name="Fidler A.E."/>
            <person name="Prosdocimi F."/>
        </authorList>
    </citation>
    <scope>NUCLEOTIDE SEQUENCE [LARGE SCALE GENOMIC DNA]</scope>
</reference>
<proteinExistence type="predicted"/>
<evidence type="ECO:0000313" key="2">
    <source>
        <dbReference type="EMBL" id="PKU49267.1"/>
    </source>
</evidence>
<evidence type="ECO:0000313" key="3">
    <source>
        <dbReference type="Proteomes" id="UP000233556"/>
    </source>
</evidence>
<dbReference type="EMBL" id="KZ505640">
    <property type="protein sequence ID" value="PKU49267.1"/>
    <property type="molecule type" value="Genomic_DNA"/>
</dbReference>